<reference evidence="2 3" key="1">
    <citation type="submission" date="2018-10" db="EMBL/GenBank/DDBJ databases">
        <title>Tessaracoccus antarcticuss sp. nov., isolated from sediment.</title>
        <authorList>
            <person name="Zhou L.Y."/>
            <person name="Du Z.J."/>
        </authorList>
    </citation>
    <scope>NUCLEOTIDE SEQUENCE [LARGE SCALE GENOMIC DNA]</scope>
    <source>
        <strain evidence="2 3">JDX10</strain>
    </source>
</reference>
<organism evidence="2 3">
    <name type="scientific">Tessaracoccus antarcticus</name>
    <dbReference type="NCBI Taxonomy" id="2479848"/>
    <lineage>
        <taxon>Bacteria</taxon>
        <taxon>Bacillati</taxon>
        <taxon>Actinomycetota</taxon>
        <taxon>Actinomycetes</taxon>
        <taxon>Propionibacteriales</taxon>
        <taxon>Propionibacteriaceae</taxon>
        <taxon>Tessaracoccus</taxon>
    </lineage>
</organism>
<evidence type="ECO:0000259" key="1">
    <source>
        <dbReference type="Pfam" id="PF18726"/>
    </source>
</evidence>
<feature type="domain" description="SAV-6107-like HEPN" evidence="1">
    <location>
        <begin position="14"/>
        <end position="103"/>
    </location>
</feature>
<proteinExistence type="predicted"/>
<name>A0A3M0GET8_9ACTN</name>
<dbReference type="InterPro" id="IPR040891">
    <property type="entry name" value="HEPN_SAV_6107"/>
</dbReference>
<keyword evidence="3" id="KW-1185">Reference proteome</keyword>
<protein>
    <recommendedName>
        <fullName evidence="1">SAV-6107-like HEPN domain-containing protein</fullName>
    </recommendedName>
</protein>
<comment type="caution">
    <text evidence="2">The sequence shown here is derived from an EMBL/GenBank/DDBJ whole genome shotgun (WGS) entry which is preliminary data.</text>
</comment>
<dbReference type="Pfam" id="PF18726">
    <property type="entry name" value="HEPN_SAV_6107"/>
    <property type="match status" value="1"/>
</dbReference>
<gene>
    <name evidence="2" type="ORF">EAX62_07915</name>
</gene>
<dbReference type="Proteomes" id="UP000275256">
    <property type="component" value="Unassembled WGS sequence"/>
</dbReference>
<evidence type="ECO:0000313" key="3">
    <source>
        <dbReference type="Proteomes" id="UP000275256"/>
    </source>
</evidence>
<accession>A0A3M0GET8</accession>
<evidence type="ECO:0000313" key="2">
    <source>
        <dbReference type="EMBL" id="RMB59679.1"/>
    </source>
</evidence>
<dbReference type="AlphaFoldDB" id="A0A3M0GET8"/>
<dbReference type="EMBL" id="REFW01000002">
    <property type="protein sequence ID" value="RMB59679.1"/>
    <property type="molecule type" value="Genomic_DNA"/>
</dbReference>
<sequence>MMEAQELATIGCIEHPADRYMAAHRAAEQLALVVISGTPGRVRGRHDVWELLARRAPHLAEWAAFFGYLSTRVKVVAAGERAIVGEREADDLVRDLERFLTDISRRTRVRRVVS</sequence>